<dbReference type="Gene3D" id="3.40.50.300">
    <property type="entry name" value="P-loop containing nucleotide triphosphate hydrolases"/>
    <property type="match status" value="1"/>
</dbReference>
<dbReference type="GO" id="GO:0016887">
    <property type="term" value="F:ATP hydrolysis activity"/>
    <property type="evidence" value="ECO:0007669"/>
    <property type="project" value="InterPro"/>
</dbReference>
<evidence type="ECO:0000256" key="1">
    <source>
        <dbReference type="ARBA" id="ARBA00005417"/>
    </source>
</evidence>
<dbReference type="OrthoDB" id="9804819at2"/>
<keyword evidence="4" id="KW-0067">ATP-binding</keyword>
<evidence type="ECO:0000313" key="8">
    <source>
        <dbReference type="Proteomes" id="UP000190797"/>
    </source>
</evidence>
<dbReference type="PROSITE" id="PS50893">
    <property type="entry name" value="ABC_TRANSPORTER_2"/>
    <property type="match status" value="1"/>
</dbReference>
<dbReference type="KEGG" id="noa:BKM31_12475"/>
<dbReference type="InterPro" id="IPR017871">
    <property type="entry name" value="ABC_transporter-like_CS"/>
</dbReference>
<gene>
    <name evidence="7" type="ORF">BKM31_12475</name>
</gene>
<keyword evidence="8" id="KW-1185">Reference proteome</keyword>
<dbReference type="InterPro" id="IPR003439">
    <property type="entry name" value="ABC_transporter-like_ATP-bd"/>
</dbReference>
<dbReference type="AlphaFoldDB" id="A0A1U9ZW44"/>
<dbReference type="PANTHER" id="PTHR43335">
    <property type="entry name" value="ABC TRANSPORTER, ATP-BINDING PROTEIN"/>
    <property type="match status" value="1"/>
</dbReference>
<evidence type="ECO:0000256" key="4">
    <source>
        <dbReference type="ARBA" id="ARBA00022840"/>
    </source>
</evidence>
<proteinExistence type="inferred from homology"/>
<dbReference type="SUPFAM" id="SSF52540">
    <property type="entry name" value="P-loop containing nucleoside triphosphate hydrolases"/>
    <property type="match status" value="1"/>
</dbReference>
<dbReference type="Pfam" id="PF00005">
    <property type="entry name" value="ABC_tran"/>
    <property type="match status" value="1"/>
</dbReference>
<organism evidence="7 8">
    <name type="scientific">[Actinomadura] parvosata subsp. kistnae</name>
    <dbReference type="NCBI Taxonomy" id="1909395"/>
    <lineage>
        <taxon>Bacteria</taxon>
        <taxon>Bacillati</taxon>
        <taxon>Actinomycetota</taxon>
        <taxon>Actinomycetes</taxon>
        <taxon>Streptosporangiales</taxon>
        <taxon>Streptosporangiaceae</taxon>
        <taxon>Nonomuraea</taxon>
    </lineage>
</organism>
<evidence type="ECO:0000256" key="3">
    <source>
        <dbReference type="ARBA" id="ARBA00022741"/>
    </source>
</evidence>
<dbReference type="EMBL" id="CP017717">
    <property type="protein sequence ID" value="AQZ62176.1"/>
    <property type="molecule type" value="Genomic_DNA"/>
</dbReference>
<evidence type="ECO:0000256" key="2">
    <source>
        <dbReference type="ARBA" id="ARBA00022448"/>
    </source>
</evidence>
<dbReference type="InterPro" id="IPR027417">
    <property type="entry name" value="P-loop_NTPase"/>
</dbReference>
<evidence type="ECO:0000259" key="6">
    <source>
        <dbReference type="PROSITE" id="PS50893"/>
    </source>
</evidence>
<comment type="similarity">
    <text evidence="1">Belongs to the ABC transporter superfamily.</text>
</comment>
<protein>
    <recommendedName>
        <fullName evidence="6">ABC transporter domain-containing protein</fullName>
    </recommendedName>
</protein>
<evidence type="ECO:0000256" key="5">
    <source>
        <dbReference type="SAM" id="MobiDB-lite"/>
    </source>
</evidence>
<dbReference type="InterPro" id="IPR003593">
    <property type="entry name" value="AAA+_ATPase"/>
</dbReference>
<dbReference type="PROSITE" id="PS00211">
    <property type="entry name" value="ABC_TRANSPORTER_1"/>
    <property type="match status" value="1"/>
</dbReference>
<evidence type="ECO:0000313" key="7">
    <source>
        <dbReference type="EMBL" id="AQZ62176.1"/>
    </source>
</evidence>
<keyword evidence="2" id="KW-0813">Transport</keyword>
<sequence>MIEVTDLTKVYGSTRAVSGLTFDVRPGQVTGFLGHNGAGKSTTMRMILGLHAPTSGKALINGVRKHDLRDPMREVGAMLDATEVQGGRTALDHLQALAYAGGISRRRVVRLLEEVGLAGVARKRIAGFSQGMRQRLGIAAALLGDPGVLILDEPANGLDPDGIRWLRTLLRSLAAEGRTVLLSSHLMTEMSLTADRLIIIGHGRLIEDTTTPELLARFQDEVLVRSPHASRLATVLEAAGATVRAAPPPGTPTAGTAVRAAPPALPGTAGTWRAAAPLDAHTADGGVHVAPSDLPAADAAHVAPPGRPEADGRRPVAPPGMPEADHTVGATPSGLPGADGNVRVAPQDTRGADSNVRVAPQGTHGTDSNVRVAPQATRGADSNVRVAPQGMHGTDGRVRVVPPGTLAAGEAVYEPGGEGGLLVAGMSAAAIGDAALRSGCSIHELTPQQVSLEEAFMELTR</sequence>
<dbReference type="STRING" id="1909395.BKM31_12475"/>
<name>A0A1U9ZW44_9ACTN</name>
<accession>A0A1U9ZW44</accession>
<reference evidence="8" key="1">
    <citation type="journal article" date="2017" name="Med. Chem. Commun.">
        <title>Nonomuraea sp. ATCC 55076 harbours the largest actinomycete chromosome to date and the kistamicin biosynthetic gene cluster.</title>
        <authorList>
            <person name="Nazari B."/>
            <person name="Forneris C.C."/>
            <person name="Gibson M.I."/>
            <person name="Moon K."/>
            <person name="Schramma K.R."/>
            <person name="Seyedsayamdost M.R."/>
        </authorList>
    </citation>
    <scope>NUCLEOTIDE SEQUENCE [LARGE SCALE GENOMIC DNA]</scope>
    <source>
        <strain evidence="8">ATCC 55076</strain>
    </source>
</reference>
<keyword evidence="3" id="KW-0547">Nucleotide-binding</keyword>
<feature type="domain" description="ABC transporter" evidence="6">
    <location>
        <begin position="2"/>
        <end position="227"/>
    </location>
</feature>
<dbReference type="SMART" id="SM00382">
    <property type="entry name" value="AAA"/>
    <property type="match status" value="1"/>
</dbReference>
<dbReference type="GO" id="GO:0005524">
    <property type="term" value="F:ATP binding"/>
    <property type="evidence" value="ECO:0007669"/>
    <property type="project" value="UniProtKB-KW"/>
</dbReference>
<dbReference type="Proteomes" id="UP000190797">
    <property type="component" value="Chromosome"/>
</dbReference>
<dbReference type="PANTHER" id="PTHR43335:SF4">
    <property type="entry name" value="ABC TRANSPORTER, ATP-BINDING PROTEIN"/>
    <property type="match status" value="1"/>
</dbReference>
<dbReference type="RefSeq" id="WP_080038320.1">
    <property type="nucleotide sequence ID" value="NZ_CP017717.1"/>
</dbReference>
<feature type="region of interest" description="Disordered" evidence="5">
    <location>
        <begin position="297"/>
        <end position="368"/>
    </location>
</feature>